<accession>A0ABR2IY29</accession>
<dbReference type="InterPro" id="IPR011009">
    <property type="entry name" value="Kinase-like_dom_sf"/>
</dbReference>
<proteinExistence type="predicted"/>
<dbReference type="InterPro" id="IPR000719">
    <property type="entry name" value="Prot_kinase_dom"/>
</dbReference>
<dbReference type="InterPro" id="IPR052945">
    <property type="entry name" value="Mitotic_Regulator"/>
</dbReference>
<reference evidence="2 3" key="1">
    <citation type="submission" date="2024-04" db="EMBL/GenBank/DDBJ databases">
        <title>Tritrichomonas musculus Genome.</title>
        <authorList>
            <person name="Alves-Ferreira E."/>
            <person name="Grigg M."/>
            <person name="Lorenzi H."/>
            <person name="Galac M."/>
        </authorList>
    </citation>
    <scope>NUCLEOTIDE SEQUENCE [LARGE SCALE GENOMIC DNA]</scope>
    <source>
        <strain evidence="2 3">EAF2021</strain>
    </source>
</reference>
<dbReference type="InterPro" id="IPR019734">
    <property type="entry name" value="TPR_rpt"/>
</dbReference>
<dbReference type="Pfam" id="PF08238">
    <property type="entry name" value="Sel1"/>
    <property type="match status" value="17"/>
</dbReference>
<dbReference type="PROSITE" id="PS50011">
    <property type="entry name" value="PROTEIN_KINASE_DOM"/>
    <property type="match status" value="1"/>
</dbReference>
<keyword evidence="3" id="KW-1185">Reference proteome</keyword>
<comment type="caution">
    <text evidence="2">The sequence shown here is derived from an EMBL/GenBank/DDBJ whole genome shotgun (WGS) entry which is preliminary data.</text>
</comment>
<evidence type="ECO:0000259" key="1">
    <source>
        <dbReference type="PROSITE" id="PS50011"/>
    </source>
</evidence>
<name>A0ABR2IY29_9EUKA</name>
<evidence type="ECO:0000313" key="2">
    <source>
        <dbReference type="EMBL" id="KAK8870191.1"/>
    </source>
</evidence>
<dbReference type="SMART" id="SM00220">
    <property type="entry name" value="S_TKc"/>
    <property type="match status" value="1"/>
</dbReference>
<dbReference type="SMART" id="SM00028">
    <property type="entry name" value="TPR"/>
    <property type="match status" value="5"/>
</dbReference>
<dbReference type="PROSITE" id="PS00108">
    <property type="entry name" value="PROTEIN_KINASE_ST"/>
    <property type="match status" value="1"/>
</dbReference>
<dbReference type="PANTHER" id="PTHR43628">
    <property type="entry name" value="ACTIVATOR OF C KINASE PROTEIN 1-RELATED"/>
    <property type="match status" value="1"/>
</dbReference>
<dbReference type="Pfam" id="PF00069">
    <property type="entry name" value="Pkinase"/>
    <property type="match status" value="1"/>
</dbReference>
<dbReference type="InterPro" id="IPR011990">
    <property type="entry name" value="TPR-like_helical_dom_sf"/>
</dbReference>
<gene>
    <name evidence="2" type="ORF">M9Y10_008068</name>
</gene>
<dbReference type="Proteomes" id="UP001470230">
    <property type="component" value="Unassembled WGS sequence"/>
</dbReference>
<dbReference type="SMART" id="SM00671">
    <property type="entry name" value="SEL1"/>
    <property type="match status" value="17"/>
</dbReference>
<sequence>MDNIRFQDIPENIRANINEISENLLQKLYSKFNFLYFISDTLNDCNSCLSQEAKKRIITFIFDNLKDFKFITYKVVNINSRTIKLNQINFSTKRNSLTNIINAIICAENKCFIFEKIDLDIMTEVINKLKEHKTSIINVSPNINSERTEEEKLAKVEIDNFCSNFTKEIDQNGFVSQTIHPIIGFLIRRYFYPTDYFENPSFFDFGYSTIDQFYQEQFTGFLDFNCFNTMLLAFLKTRIDQKERKVYINIFKSTDFIILREIYHNDNYRYSLVFHIKSFYIFLLKKRICPENLTDEFKREKYFCENFSHRCINRFYGFVKDDSIIIGFVYEFMCNGSLNDFVLKHPEKMDEIYSAMTILRIFQGLYFLQTKSLIHRDLKPSNILIDHQYIPYISDFETIRSVKDIESSEKTITNAIGSQYYTSPEQDEGKNVSFPTDIYSFGLIIYFIKEKKNLFSYKKSLYFTKNADDPVIHISNCSTIFQNIYLKCVEYSLKKRMTKEEIKSNLIDEVCSFHYIELYFLENNIHMNQFLYESFQVQEKKKLEKFITNLLLFVNLKVNDNYFVNLGILFEKGLEIEQNLIKAKEYYELAAKQDNPDGYNHLGKLYMDGIGVTQDFQKAKGYFELSAKKNNSDAFINLGNLYSKSNNSEKNIMKAIEYFELAAKKNNPRALFSLGCLYQNGLGVEKNYIKAHNYYVLAANKNDSDALFNLGYLYQHGIGVKVNYLTAKKFYELSAKQNNSNALFCLGYLYENNYGVEQNYLKAKYYYELASKQNNSEALCNLALFYLNGKGVEKNIDKAIHLLDLSSKHDNSNASYNLGYLYCNGSVVKQDFGKAKNYFESAAKQNNSKALYNLGVFYLKGISVQKDCMKAIQYFELAAKENNSEALNQLAGLYLSGKEVEQNISKAVEYFKLSVELNNPRAQNSLGFLYLHGFGVEKNLNKALQYYEMSAKQNDSNALKNLGAMYENGLGVVKDILRAIKYYESSAKQKNSGAYLNLGLLYIKGVGVEKNYTKAIEYLKLSAEQKNSCAFYILGYLYLFGFEVKKDFSKAKYYLEESSKLYDSLAFLSLSELYLNGIGVEKDYFKAKDYCELSAKEYNPEAFFQLSKYFIDSDIFGIDYARSIQYLLKSIALHEKKLIVNNHFGGTELIFIYNKYFYHANNDLGLIYLTVFEDLEKGVEYIKKAAFGEYPFAQNNYGLIWQLYFNKLGNAQYMYERSSKHHFALSEFNLGQLFEKEKEEKAIQYFIQASNDENEPLIFHNFSHYDFQLSISKKFIICLANLKLSLYYLNKKLNYEKSKKYFVRSFSSLNDKSYQFHFKVQKQISNNFYVYLRTFIFNFPLFNLSNQPNLKFFDGLDCDSNEINEINSFSSIQEGKDCIQKVESEYDSDEELLAKQKLIQSNVYNDESNMILLISRETDINDKVKVIKEPSELFDFAIKNEKLCKLFIEEIKNIIQLMNDIIYTPPYPILFGRITLPKKKKYVEKILNPNIPNIGKLFYEGFGIPI</sequence>
<dbReference type="InterPro" id="IPR008271">
    <property type="entry name" value="Ser/Thr_kinase_AS"/>
</dbReference>
<dbReference type="InterPro" id="IPR006597">
    <property type="entry name" value="Sel1-like"/>
</dbReference>
<dbReference type="Gene3D" id="1.10.510.10">
    <property type="entry name" value="Transferase(Phosphotransferase) domain 1"/>
    <property type="match status" value="1"/>
</dbReference>
<organism evidence="2 3">
    <name type="scientific">Tritrichomonas musculus</name>
    <dbReference type="NCBI Taxonomy" id="1915356"/>
    <lineage>
        <taxon>Eukaryota</taxon>
        <taxon>Metamonada</taxon>
        <taxon>Parabasalia</taxon>
        <taxon>Tritrichomonadida</taxon>
        <taxon>Tritrichomonadidae</taxon>
        <taxon>Tritrichomonas</taxon>
    </lineage>
</organism>
<dbReference type="PANTHER" id="PTHR43628:SF1">
    <property type="entry name" value="CHITIN SYNTHASE REGULATORY FACTOR 2-RELATED"/>
    <property type="match status" value="1"/>
</dbReference>
<dbReference type="SUPFAM" id="SSF81901">
    <property type="entry name" value="HCP-like"/>
    <property type="match status" value="5"/>
</dbReference>
<protein>
    <recommendedName>
        <fullName evidence="1">Protein kinase domain-containing protein</fullName>
    </recommendedName>
</protein>
<dbReference type="Gene3D" id="1.25.40.10">
    <property type="entry name" value="Tetratricopeptide repeat domain"/>
    <property type="match status" value="3"/>
</dbReference>
<dbReference type="CDD" id="cd00180">
    <property type="entry name" value="PKc"/>
    <property type="match status" value="1"/>
</dbReference>
<dbReference type="EMBL" id="JAPFFF010000014">
    <property type="protein sequence ID" value="KAK8870191.1"/>
    <property type="molecule type" value="Genomic_DNA"/>
</dbReference>
<evidence type="ECO:0000313" key="3">
    <source>
        <dbReference type="Proteomes" id="UP001470230"/>
    </source>
</evidence>
<feature type="domain" description="Protein kinase" evidence="1">
    <location>
        <begin position="216"/>
        <end position="520"/>
    </location>
</feature>
<dbReference type="SUPFAM" id="SSF56112">
    <property type="entry name" value="Protein kinase-like (PK-like)"/>
    <property type="match status" value="1"/>
</dbReference>